<dbReference type="GO" id="GO:0003908">
    <property type="term" value="F:methylated-DNA-[protein]-cysteine S-methyltransferase activity"/>
    <property type="evidence" value="ECO:0007669"/>
    <property type="project" value="UniProtKB-EC"/>
</dbReference>
<dbReference type="GO" id="GO:0006281">
    <property type="term" value="P:DNA repair"/>
    <property type="evidence" value="ECO:0007669"/>
    <property type="project" value="UniProtKB-KW"/>
</dbReference>
<dbReference type="InterPro" id="IPR036388">
    <property type="entry name" value="WH-like_DNA-bd_sf"/>
</dbReference>
<keyword evidence="2" id="KW-0489">Methyltransferase</keyword>
<dbReference type="CDD" id="cd06445">
    <property type="entry name" value="ATase"/>
    <property type="match status" value="1"/>
</dbReference>
<keyword evidence="3" id="KW-0808">Transferase</keyword>
<evidence type="ECO:0000256" key="4">
    <source>
        <dbReference type="ARBA" id="ARBA00022763"/>
    </source>
</evidence>
<accession>A0A485C2J9</accession>
<evidence type="ECO:0000256" key="2">
    <source>
        <dbReference type="ARBA" id="ARBA00022603"/>
    </source>
</evidence>
<dbReference type="Proteomes" id="UP000401081">
    <property type="component" value="Unassembled WGS sequence"/>
</dbReference>
<dbReference type="InterPro" id="IPR014048">
    <property type="entry name" value="MethylDNA_cys_MeTrfase_DNA-bd"/>
</dbReference>
<name>A0A485C2J9_KLUCR</name>
<dbReference type="GO" id="GO:0032259">
    <property type="term" value="P:methylation"/>
    <property type="evidence" value="ECO:0007669"/>
    <property type="project" value="UniProtKB-KW"/>
</dbReference>
<evidence type="ECO:0000256" key="1">
    <source>
        <dbReference type="ARBA" id="ARBA00001286"/>
    </source>
</evidence>
<evidence type="ECO:0000313" key="9">
    <source>
        <dbReference type="Proteomes" id="UP000401081"/>
    </source>
</evidence>
<proteinExistence type="predicted"/>
<dbReference type="FunFam" id="1.10.10.10:FF:000410">
    <property type="entry name" value="ADA regulatory protein, putative"/>
    <property type="match status" value="1"/>
</dbReference>
<gene>
    <name evidence="8" type="primary">ada_1</name>
    <name evidence="8" type="ORF">NCTC12993_05696</name>
</gene>
<dbReference type="PANTHER" id="PTHR10815">
    <property type="entry name" value="METHYLATED-DNA--PROTEIN-CYSTEINE METHYLTRANSFERASE"/>
    <property type="match status" value="1"/>
</dbReference>
<keyword evidence="5" id="KW-0234">DNA repair</keyword>
<feature type="domain" description="Methylated-DNA-[protein]-cysteine S-methyltransferase DNA binding" evidence="7">
    <location>
        <begin position="47"/>
        <end position="126"/>
    </location>
</feature>
<dbReference type="NCBIfam" id="TIGR00589">
    <property type="entry name" value="ogt"/>
    <property type="match status" value="1"/>
</dbReference>
<dbReference type="Pfam" id="PF01035">
    <property type="entry name" value="DNA_binding_1"/>
    <property type="match status" value="1"/>
</dbReference>
<dbReference type="InterPro" id="IPR001497">
    <property type="entry name" value="MethylDNA_cys_MeTrfase_AS"/>
</dbReference>
<evidence type="ECO:0000256" key="3">
    <source>
        <dbReference type="ARBA" id="ARBA00022679"/>
    </source>
</evidence>
<keyword evidence="9" id="KW-1185">Reference proteome</keyword>
<dbReference type="PROSITE" id="PS00374">
    <property type="entry name" value="MGMT"/>
    <property type="match status" value="1"/>
</dbReference>
<dbReference type="InterPro" id="IPR036217">
    <property type="entry name" value="MethylDNA_cys_MeTrfase_DNAb"/>
</dbReference>
<reference evidence="8 9" key="1">
    <citation type="submission" date="2019-03" db="EMBL/GenBank/DDBJ databases">
        <authorList>
            <consortium name="Pathogen Informatics"/>
        </authorList>
    </citation>
    <scope>NUCLEOTIDE SEQUENCE [LARGE SCALE GENOMIC DNA]</scope>
    <source>
        <strain evidence="8 9">NCTC12993</strain>
    </source>
</reference>
<comment type="catalytic activity">
    <reaction evidence="1">
        <text>a 4-O-methyl-thymidine in DNA + L-cysteinyl-[protein] = a thymidine in DNA + S-methyl-L-cysteinyl-[protein]</text>
        <dbReference type="Rhea" id="RHEA:53428"/>
        <dbReference type="Rhea" id="RHEA-COMP:10131"/>
        <dbReference type="Rhea" id="RHEA-COMP:10132"/>
        <dbReference type="Rhea" id="RHEA-COMP:13555"/>
        <dbReference type="Rhea" id="RHEA-COMP:13556"/>
        <dbReference type="ChEBI" id="CHEBI:29950"/>
        <dbReference type="ChEBI" id="CHEBI:82612"/>
        <dbReference type="ChEBI" id="CHEBI:137386"/>
        <dbReference type="ChEBI" id="CHEBI:137387"/>
        <dbReference type="EC" id="2.1.1.63"/>
    </reaction>
</comment>
<evidence type="ECO:0000313" key="8">
    <source>
        <dbReference type="EMBL" id="VFS78158.1"/>
    </source>
</evidence>
<evidence type="ECO:0000259" key="7">
    <source>
        <dbReference type="Pfam" id="PF01035"/>
    </source>
</evidence>
<organism evidence="8 9">
    <name type="scientific">Kluyvera cryocrescens</name>
    <name type="common">Kluyvera citrophila</name>
    <dbReference type="NCBI Taxonomy" id="580"/>
    <lineage>
        <taxon>Bacteria</taxon>
        <taxon>Pseudomonadati</taxon>
        <taxon>Pseudomonadota</taxon>
        <taxon>Gammaproteobacteria</taxon>
        <taxon>Enterobacterales</taxon>
        <taxon>Enterobacteriaceae</taxon>
        <taxon>Kluyvera</taxon>
    </lineage>
</organism>
<dbReference type="Gene3D" id="1.10.10.10">
    <property type="entry name" value="Winged helix-like DNA-binding domain superfamily/Winged helix DNA-binding domain"/>
    <property type="match status" value="1"/>
</dbReference>
<sequence length="128" mass="13779">MNYSAAYPAARCLPADAAFSLQIAEVITSLNQPVASLSLPLDIRGTAFQQQVWQALRAIPAGETRSYQQVAQSMGNPQAVRAVASACAANRLAILVPCHRVVRGDGSLSGYRWGVARKAALLQREKER</sequence>
<evidence type="ECO:0000256" key="5">
    <source>
        <dbReference type="ARBA" id="ARBA00023204"/>
    </source>
</evidence>
<evidence type="ECO:0000256" key="6">
    <source>
        <dbReference type="ARBA" id="ARBA00049348"/>
    </source>
</evidence>
<dbReference type="SUPFAM" id="SSF46767">
    <property type="entry name" value="Methylated DNA-protein cysteine methyltransferase, C-terminal domain"/>
    <property type="match status" value="1"/>
</dbReference>
<dbReference type="EMBL" id="CAADJD010000023">
    <property type="protein sequence ID" value="VFS78158.1"/>
    <property type="molecule type" value="Genomic_DNA"/>
</dbReference>
<dbReference type="PANTHER" id="PTHR10815:SF14">
    <property type="entry name" value="BIFUNCTIONAL TRANSCRIPTIONAL ACTIVATOR_DNA REPAIR ENZYME ADA"/>
    <property type="match status" value="1"/>
</dbReference>
<keyword evidence="4" id="KW-0227">DNA damage</keyword>
<dbReference type="AlphaFoldDB" id="A0A485C2J9"/>
<protein>
    <submittedName>
        <fullName evidence="8">Regulatory protein of adaptative response</fullName>
    </submittedName>
</protein>
<comment type="catalytic activity">
    <reaction evidence="6">
        <text>a 6-O-methyl-2'-deoxyguanosine in DNA + L-cysteinyl-[protein] = S-methyl-L-cysteinyl-[protein] + a 2'-deoxyguanosine in DNA</text>
        <dbReference type="Rhea" id="RHEA:24000"/>
        <dbReference type="Rhea" id="RHEA-COMP:10131"/>
        <dbReference type="Rhea" id="RHEA-COMP:10132"/>
        <dbReference type="Rhea" id="RHEA-COMP:11367"/>
        <dbReference type="Rhea" id="RHEA-COMP:11368"/>
        <dbReference type="ChEBI" id="CHEBI:29950"/>
        <dbReference type="ChEBI" id="CHEBI:82612"/>
        <dbReference type="ChEBI" id="CHEBI:85445"/>
        <dbReference type="ChEBI" id="CHEBI:85448"/>
        <dbReference type="EC" id="2.1.1.63"/>
    </reaction>
</comment>